<evidence type="ECO:0000256" key="8">
    <source>
        <dbReference type="ARBA" id="ARBA00022840"/>
    </source>
</evidence>
<feature type="signal peptide" evidence="13">
    <location>
        <begin position="1"/>
        <end position="20"/>
    </location>
</feature>
<keyword evidence="4" id="KW-0808">Transferase</keyword>
<gene>
    <name evidence="17" type="primary">Ern1</name>
</gene>
<keyword evidence="10 12" id="KW-0472">Membrane</keyword>
<feature type="chain" id="PRO_5045749048" description="non-specific serine/threonine protein kinase" evidence="13">
    <location>
        <begin position="21"/>
        <end position="875"/>
    </location>
</feature>
<dbReference type="PANTHER" id="PTHR13954">
    <property type="entry name" value="IRE1-RELATED"/>
    <property type="match status" value="1"/>
</dbReference>
<accession>A0ABM1U334</accession>
<keyword evidence="9 12" id="KW-1133">Transmembrane helix</keyword>
<feature type="domain" description="Protein kinase" evidence="14">
    <location>
        <begin position="469"/>
        <end position="730"/>
    </location>
</feature>
<dbReference type="Pfam" id="PF00069">
    <property type="entry name" value="Pkinase"/>
    <property type="match status" value="1"/>
</dbReference>
<dbReference type="SMART" id="SM00580">
    <property type="entry name" value="PUG"/>
    <property type="match status" value="1"/>
</dbReference>
<dbReference type="Proteomes" id="UP000694915">
    <property type="component" value="Chromosome 7"/>
</dbReference>
<feature type="transmembrane region" description="Helical" evidence="12">
    <location>
        <begin position="351"/>
        <end position="373"/>
    </location>
</feature>
<dbReference type="InterPro" id="IPR018391">
    <property type="entry name" value="PQQ_b-propeller_rpt"/>
</dbReference>
<dbReference type="InterPro" id="IPR038357">
    <property type="entry name" value="KEN_sf"/>
</dbReference>
<name>A0ABM1U334_MICOH</name>
<feature type="region of interest" description="Disordered" evidence="11">
    <location>
        <begin position="403"/>
        <end position="457"/>
    </location>
</feature>
<dbReference type="Gene3D" id="2.130.10.10">
    <property type="entry name" value="YVTN repeat-like/Quinoprotein amine dehydrogenase"/>
    <property type="match status" value="1"/>
</dbReference>
<feature type="domain" description="KEN" evidence="15">
    <location>
        <begin position="733"/>
        <end position="861"/>
    </location>
</feature>
<dbReference type="InterPro" id="IPR015943">
    <property type="entry name" value="WD40/YVTN_repeat-like_dom_sf"/>
</dbReference>
<dbReference type="SUPFAM" id="SSF56112">
    <property type="entry name" value="Protein kinase-like (PK-like)"/>
    <property type="match status" value="1"/>
</dbReference>
<evidence type="ECO:0000256" key="10">
    <source>
        <dbReference type="ARBA" id="ARBA00023136"/>
    </source>
</evidence>
<evidence type="ECO:0000256" key="11">
    <source>
        <dbReference type="SAM" id="MobiDB-lite"/>
    </source>
</evidence>
<dbReference type="Gene3D" id="1.20.1440.180">
    <property type="entry name" value="KEN domain"/>
    <property type="match status" value="1"/>
</dbReference>
<dbReference type="CDD" id="cd13982">
    <property type="entry name" value="STKc_IRE1"/>
    <property type="match status" value="1"/>
</dbReference>
<evidence type="ECO:0000256" key="6">
    <source>
        <dbReference type="ARBA" id="ARBA00022741"/>
    </source>
</evidence>
<dbReference type="SMART" id="SM00564">
    <property type="entry name" value="PQQ"/>
    <property type="match status" value="5"/>
</dbReference>
<dbReference type="PROSITE" id="PS50011">
    <property type="entry name" value="PROTEIN_KINASE_DOM"/>
    <property type="match status" value="1"/>
</dbReference>
<dbReference type="CDD" id="cd09769">
    <property type="entry name" value="Luminal_IRE1"/>
    <property type="match status" value="1"/>
</dbReference>
<dbReference type="InterPro" id="IPR011047">
    <property type="entry name" value="Quinoprotein_ADH-like_sf"/>
</dbReference>
<keyword evidence="5 12" id="KW-0812">Transmembrane</keyword>
<dbReference type="PROSITE" id="PS51392">
    <property type="entry name" value="KEN"/>
    <property type="match status" value="1"/>
</dbReference>
<proteinExistence type="predicted"/>
<dbReference type="Gene3D" id="3.30.200.20">
    <property type="entry name" value="Phosphorylase Kinase, domain 1"/>
    <property type="match status" value="1"/>
</dbReference>
<evidence type="ECO:0000256" key="13">
    <source>
        <dbReference type="SAM" id="SignalP"/>
    </source>
</evidence>
<keyword evidence="13" id="KW-0732">Signal</keyword>
<feature type="compositionally biased region" description="Low complexity" evidence="11">
    <location>
        <begin position="418"/>
        <end position="441"/>
    </location>
</feature>
<dbReference type="InterPro" id="IPR045133">
    <property type="entry name" value="IRE1/2-like"/>
</dbReference>
<evidence type="ECO:0000259" key="14">
    <source>
        <dbReference type="PROSITE" id="PS50011"/>
    </source>
</evidence>
<evidence type="ECO:0000256" key="5">
    <source>
        <dbReference type="ARBA" id="ARBA00022692"/>
    </source>
</evidence>
<dbReference type="SMART" id="SM00220">
    <property type="entry name" value="S_TKc"/>
    <property type="match status" value="1"/>
</dbReference>
<sequence>MPAQWLLLLLALLLPPPSPGSFGSASTVTLPETLLFVSTLDGSLHAVSKRTGSIKWTLKEDPVLQVPTHVEEPAFLPDPNDGSLYTLGGKNNEGLTKLPFTIPELVQASPCRSSDGILYMGKKQDIWYVIDLLTGEKQQTLSSAFADSLCPSTSLLYLGRTEYTITMYDTKTRELRWNATYFDYAASLPEDDVDYKMSHFVSNGDGLVVTVDSESGDVLWIQNYASPVVAFYVWQREGLRKVMHINVAVETLRYLTFMSGEVGRITKWKYPFPKETEAKSKLTPTLYVGKYSTSLYASPSMVHEGVAVVVINLVDQTSENTPTTVSQDVEEKLAHAPAKPEASVDSMLKDMATIILSTFLLIGWVAFIITYPLSMHQKRRLQHQQIQKELEKIQLLQQQQLPFHPHGDLTQDPEFLDSSGLFSESSGTNSSSPSPRASNHSLHSSTNPSLEQDEEDEETRMVVVGKISFCPKDVLGHGAEGTIVYKGMFDNRDVAVKRILPECFSFADREVQLLRESDEHPNVIRYFCTEKDRQFQYIAIELCAATLQEYVEQKDFAHLGLEPITLLQQTASGLAHLHSLNIVHRDLKPHNILLSMPNAHGRIKAMISDFGLCKKLAVGRHSFSRRSGVPGTEGWIAPEMLSEDCKENPTYTVDIFSAGCVFYYVISEGNHPFGKSLQRQANILLGACSLDCFHSDKHEDVIARELIEKMIAMDPQQRPSAKHVLKHPFFWSLEKQLQFFQDVSDRIEKESLDGPIVRQLERGGRAVVKMDWRENITVPLQTDLRKFRTYKGGSVRDLLRAMRNKKHHYRELPVEVQETLGSIPDDFVRYFTSRFPYLLSHTYRAMELCSHERLFQTYYLHEPTEPQSPVTPDAL</sequence>
<evidence type="ECO:0000256" key="9">
    <source>
        <dbReference type="ARBA" id="ARBA00022989"/>
    </source>
</evidence>
<dbReference type="EC" id="2.7.11.1" evidence="2"/>
<dbReference type="InterPro" id="IPR010513">
    <property type="entry name" value="KEN_dom"/>
</dbReference>
<evidence type="ECO:0000256" key="2">
    <source>
        <dbReference type="ARBA" id="ARBA00012513"/>
    </source>
</evidence>
<dbReference type="CDD" id="cd10422">
    <property type="entry name" value="RNase_Ire1"/>
    <property type="match status" value="1"/>
</dbReference>
<organism evidence="16 17">
    <name type="scientific">Microtus ochrogaster</name>
    <name type="common">Prairie vole</name>
    <dbReference type="NCBI Taxonomy" id="79684"/>
    <lineage>
        <taxon>Eukaryota</taxon>
        <taxon>Metazoa</taxon>
        <taxon>Chordata</taxon>
        <taxon>Craniata</taxon>
        <taxon>Vertebrata</taxon>
        <taxon>Euteleostomi</taxon>
        <taxon>Mammalia</taxon>
        <taxon>Eutheria</taxon>
        <taxon>Euarchontoglires</taxon>
        <taxon>Glires</taxon>
        <taxon>Rodentia</taxon>
        <taxon>Myomorpha</taxon>
        <taxon>Muroidea</taxon>
        <taxon>Cricetidae</taxon>
        <taxon>Arvicolinae</taxon>
        <taxon>Microtus</taxon>
    </lineage>
</organism>
<dbReference type="PANTHER" id="PTHR13954:SF17">
    <property type="entry name" value="SERINE_THREONINE-PROTEIN KINASE_ENDORIBONUCLEASE IRE1"/>
    <property type="match status" value="1"/>
</dbReference>
<keyword evidence="7 17" id="KW-0418">Kinase</keyword>
<evidence type="ECO:0000259" key="15">
    <source>
        <dbReference type="PROSITE" id="PS51392"/>
    </source>
</evidence>
<dbReference type="GO" id="GO:0016301">
    <property type="term" value="F:kinase activity"/>
    <property type="evidence" value="ECO:0007669"/>
    <property type="project" value="UniProtKB-KW"/>
</dbReference>
<dbReference type="Pfam" id="PF06479">
    <property type="entry name" value="Ribonuc_2-5A"/>
    <property type="match status" value="1"/>
</dbReference>
<dbReference type="RefSeq" id="XP_026636396.1">
    <property type="nucleotide sequence ID" value="XM_026780595.1"/>
</dbReference>
<evidence type="ECO:0000313" key="17">
    <source>
        <dbReference type="RefSeq" id="XP_026636396.1"/>
    </source>
</evidence>
<dbReference type="InterPro" id="IPR000719">
    <property type="entry name" value="Prot_kinase_dom"/>
</dbReference>
<keyword evidence="3" id="KW-0723">Serine/threonine-protein kinase</keyword>
<evidence type="ECO:0000256" key="7">
    <source>
        <dbReference type="ARBA" id="ARBA00022777"/>
    </source>
</evidence>
<protein>
    <recommendedName>
        <fullName evidence="2">non-specific serine/threonine protein kinase</fullName>
        <ecNumber evidence="2">2.7.11.1</ecNumber>
    </recommendedName>
</protein>
<evidence type="ECO:0000256" key="12">
    <source>
        <dbReference type="SAM" id="Phobius"/>
    </source>
</evidence>
<keyword evidence="16" id="KW-1185">Reference proteome</keyword>
<evidence type="ECO:0000313" key="16">
    <source>
        <dbReference type="Proteomes" id="UP000694915"/>
    </source>
</evidence>
<evidence type="ECO:0000256" key="1">
    <source>
        <dbReference type="ARBA" id="ARBA00004115"/>
    </source>
</evidence>
<dbReference type="InterPro" id="IPR011009">
    <property type="entry name" value="Kinase-like_dom_sf"/>
</dbReference>
<dbReference type="InterPro" id="IPR008271">
    <property type="entry name" value="Ser/Thr_kinase_AS"/>
</dbReference>
<keyword evidence="8" id="KW-0067">ATP-binding</keyword>
<evidence type="ECO:0000256" key="3">
    <source>
        <dbReference type="ARBA" id="ARBA00022527"/>
    </source>
</evidence>
<dbReference type="SUPFAM" id="SSF50998">
    <property type="entry name" value="Quinoprotein alcohol dehydrogenase-like"/>
    <property type="match status" value="1"/>
</dbReference>
<dbReference type="PROSITE" id="PS00108">
    <property type="entry name" value="PROTEIN_KINASE_ST"/>
    <property type="match status" value="1"/>
</dbReference>
<reference evidence="17" key="1">
    <citation type="submission" date="2025-08" db="UniProtKB">
        <authorList>
            <consortium name="RefSeq"/>
        </authorList>
    </citation>
    <scope>IDENTIFICATION</scope>
</reference>
<dbReference type="GeneID" id="101982770"/>
<comment type="subcellular location">
    <subcellularLocation>
        <location evidence="1">Endoplasmic reticulum membrane</location>
        <topology evidence="1">Single-pass type I membrane protein</topology>
    </subcellularLocation>
</comment>
<dbReference type="Gene3D" id="1.10.510.10">
    <property type="entry name" value="Transferase(Phosphotransferase) domain 1"/>
    <property type="match status" value="1"/>
</dbReference>
<evidence type="ECO:0000256" key="4">
    <source>
        <dbReference type="ARBA" id="ARBA00022679"/>
    </source>
</evidence>
<keyword evidence="6" id="KW-0547">Nucleotide-binding</keyword>